<dbReference type="RefSeq" id="WP_309853919.1">
    <property type="nucleotide sequence ID" value="NZ_JAVDQJ010000004.1"/>
</dbReference>
<name>A0AAE3XFX6_9DEIO</name>
<evidence type="ECO:0000313" key="1">
    <source>
        <dbReference type="EMBL" id="MDR6218983.1"/>
    </source>
</evidence>
<gene>
    <name evidence="1" type="ORF">J2Y00_002580</name>
</gene>
<proteinExistence type="predicted"/>
<sequence length="50" mass="5891">MTNQTPDQERRELERRGFKLSPCCARPTAFITERGERDLRRCPCGKVHLM</sequence>
<dbReference type="EMBL" id="JAVDQK010000005">
    <property type="protein sequence ID" value="MDR6218983.1"/>
    <property type="molecule type" value="Genomic_DNA"/>
</dbReference>
<organism evidence="1 2">
    <name type="scientific">Deinococcus soli</name>
    <name type="common">ex Cha et al. 2016</name>
    <dbReference type="NCBI Taxonomy" id="1309411"/>
    <lineage>
        <taxon>Bacteria</taxon>
        <taxon>Thermotogati</taxon>
        <taxon>Deinococcota</taxon>
        <taxon>Deinococci</taxon>
        <taxon>Deinococcales</taxon>
        <taxon>Deinococcaceae</taxon>
        <taxon>Deinococcus</taxon>
    </lineage>
</organism>
<reference evidence="1" key="1">
    <citation type="submission" date="2023-07" db="EMBL/GenBank/DDBJ databases">
        <title>Sorghum-associated microbial communities from plants grown in Nebraska, USA.</title>
        <authorList>
            <person name="Schachtman D."/>
        </authorList>
    </citation>
    <scope>NUCLEOTIDE SEQUENCE</scope>
    <source>
        <strain evidence="1">BE330</strain>
    </source>
</reference>
<dbReference type="AlphaFoldDB" id="A0AAE3XFX6"/>
<evidence type="ECO:0000313" key="2">
    <source>
        <dbReference type="Proteomes" id="UP001185331"/>
    </source>
</evidence>
<accession>A0AAE3XFX6</accession>
<dbReference type="Proteomes" id="UP001185331">
    <property type="component" value="Unassembled WGS sequence"/>
</dbReference>
<protein>
    <submittedName>
        <fullName evidence="1">Uncharacterized protein</fullName>
    </submittedName>
</protein>
<comment type="caution">
    <text evidence="1">The sequence shown here is derived from an EMBL/GenBank/DDBJ whole genome shotgun (WGS) entry which is preliminary data.</text>
</comment>